<proteinExistence type="predicted"/>
<evidence type="ECO:0000313" key="2">
    <source>
        <dbReference type="EMBL" id="HIU46612.1"/>
    </source>
</evidence>
<dbReference type="AlphaFoldDB" id="A0A9D1S4U3"/>
<dbReference type="Proteomes" id="UP000824123">
    <property type="component" value="Unassembled WGS sequence"/>
</dbReference>
<dbReference type="Pfam" id="PF07862">
    <property type="entry name" value="Nif11"/>
    <property type="match status" value="1"/>
</dbReference>
<dbReference type="InterPro" id="IPR012903">
    <property type="entry name" value="Nif11"/>
</dbReference>
<dbReference type="InterPro" id="IPR022516">
    <property type="entry name" value="CHP03798_Ocin"/>
</dbReference>
<protein>
    <submittedName>
        <fullName evidence="2">Nif11-like leader peptide family RiPP</fullName>
    </submittedName>
</protein>
<name>A0A9D1S4U3_9FIRM</name>
<reference evidence="2" key="1">
    <citation type="submission" date="2020-10" db="EMBL/GenBank/DDBJ databases">
        <authorList>
            <person name="Gilroy R."/>
        </authorList>
    </citation>
    <scope>NUCLEOTIDE SEQUENCE</scope>
    <source>
        <strain evidence="2">ChiSxjej2B14-8506</strain>
    </source>
</reference>
<feature type="domain" description="Nif11" evidence="1">
    <location>
        <begin position="3"/>
        <end position="43"/>
    </location>
</feature>
<comment type="caution">
    <text evidence="2">The sequence shown here is derived from an EMBL/GenBank/DDBJ whole genome shotgun (WGS) entry which is preliminary data.</text>
</comment>
<sequence>MTQKVKQFLEKVLADAELSKRLEHMSREDIVKLAGEMGINLSDSDFSASEGCDELSDSELSAVGGGDKCGCVVQGCGQPGRGDTGLQKCMCSITGTGEFEDGCERCTCSFAGGGVDK</sequence>
<dbReference type="NCBIfam" id="TIGR03798">
    <property type="entry name" value="leader_Nif11"/>
    <property type="match status" value="1"/>
</dbReference>
<dbReference type="EMBL" id="DVNK01000034">
    <property type="protein sequence ID" value="HIU46612.1"/>
    <property type="molecule type" value="Genomic_DNA"/>
</dbReference>
<organism evidence="2 3">
    <name type="scientific">Candidatus Fimadaptatus faecigallinarum</name>
    <dbReference type="NCBI Taxonomy" id="2840814"/>
    <lineage>
        <taxon>Bacteria</taxon>
        <taxon>Bacillati</taxon>
        <taxon>Bacillota</taxon>
        <taxon>Clostridia</taxon>
        <taxon>Eubacteriales</taxon>
        <taxon>Candidatus Fimadaptatus</taxon>
    </lineage>
</organism>
<reference evidence="2" key="2">
    <citation type="journal article" date="2021" name="PeerJ">
        <title>Extensive microbial diversity within the chicken gut microbiome revealed by metagenomics and culture.</title>
        <authorList>
            <person name="Gilroy R."/>
            <person name="Ravi A."/>
            <person name="Getino M."/>
            <person name="Pursley I."/>
            <person name="Horton D.L."/>
            <person name="Alikhan N.F."/>
            <person name="Baker D."/>
            <person name="Gharbi K."/>
            <person name="Hall N."/>
            <person name="Watson M."/>
            <person name="Adriaenssens E.M."/>
            <person name="Foster-Nyarko E."/>
            <person name="Jarju S."/>
            <person name="Secka A."/>
            <person name="Antonio M."/>
            <person name="Oren A."/>
            <person name="Chaudhuri R.R."/>
            <person name="La Ragione R."/>
            <person name="Hildebrand F."/>
            <person name="Pallen M.J."/>
        </authorList>
    </citation>
    <scope>NUCLEOTIDE SEQUENCE</scope>
    <source>
        <strain evidence="2">ChiSxjej2B14-8506</strain>
    </source>
</reference>
<accession>A0A9D1S4U3</accession>
<gene>
    <name evidence="2" type="ORF">IAC59_05080</name>
</gene>
<evidence type="ECO:0000259" key="1">
    <source>
        <dbReference type="Pfam" id="PF07862"/>
    </source>
</evidence>
<evidence type="ECO:0000313" key="3">
    <source>
        <dbReference type="Proteomes" id="UP000824123"/>
    </source>
</evidence>